<accession>M8AIJ5</accession>
<proteinExistence type="predicted"/>
<gene>
    <name evidence="2" type="ORF">TRIUR3_01796</name>
</gene>
<feature type="region of interest" description="Disordered" evidence="1">
    <location>
        <begin position="1"/>
        <end position="23"/>
    </location>
</feature>
<organism evidence="2">
    <name type="scientific">Triticum urartu</name>
    <name type="common">Red wild einkorn</name>
    <name type="synonym">Crithodium urartu</name>
    <dbReference type="NCBI Taxonomy" id="4572"/>
    <lineage>
        <taxon>Eukaryota</taxon>
        <taxon>Viridiplantae</taxon>
        <taxon>Streptophyta</taxon>
        <taxon>Embryophyta</taxon>
        <taxon>Tracheophyta</taxon>
        <taxon>Spermatophyta</taxon>
        <taxon>Magnoliopsida</taxon>
        <taxon>Liliopsida</taxon>
        <taxon>Poales</taxon>
        <taxon>Poaceae</taxon>
        <taxon>BOP clade</taxon>
        <taxon>Pooideae</taxon>
        <taxon>Triticodae</taxon>
        <taxon>Triticeae</taxon>
        <taxon>Triticinae</taxon>
        <taxon>Triticum</taxon>
    </lineage>
</organism>
<name>M8AIJ5_TRIUA</name>
<sequence length="96" mass="9996">MASCGPTATRTPGGGGGATPSQPAICGFGGWIERGERELGGDVRWMESRGGGLACNEDKKMQQEGNGENLWTCCVATSSSRWVLDGNGEMGELEAE</sequence>
<feature type="compositionally biased region" description="Low complexity" evidence="1">
    <location>
        <begin position="1"/>
        <end position="11"/>
    </location>
</feature>
<dbReference type="EMBL" id="KD107318">
    <property type="protein sequence ID" value="EMS60584.1"/>
    <property type="molecule type" value="Genomic_DNA"/>
</dbReference>
<evidence type="ECO:0000313" key="2">
    <source>
        <dbReference type="EMBL" id="EMS60584.1"/>
    </source>
</evidence>
<reference evidence="2" key="1">
    <citation type="journal article" date="2013" name="Nature">
        <title>Draft genome of the wheat A-genome progenitor Triticum urartu.</title>
        <authorList>
            <person name="Ling H.Q."/>
            <person name="Zhao S."/>
            <person name="Liu D."/>
            <person name="Wang J."/>
            <person name="Sun H."/>
            <person name="Zhang C."/>
            <person name="Fan H."/>
            <person name="Li D."/>
            <person name="Dong L."/>
            <person name="Tao Y."/>
            <person name="Gao C."/>
            <person name="Wu H."/>
            <person name="Li Y."/>
            <person name="Cui Y."/>
            <person name="Guo X."/>
            <person name="Zheng S."/>
            <person name="Wang B."/>
            <person name="Yu K."/>
            <person name="Liang Q."/>
            <person name="Yang W."/>
            <person name="Lou X."/>
            <person name="Chen J."/>
            <person name="Feng M."/>
            <person name="Jian J."/>
            <person name="Zhang X."/>
            <person name="Luo G."/>
            <person name="Jiang Y."/>
            <person name="Liu J."/>
            <person name="Wang Z."/>
            <person name="Sha Y."/>
            <person name="Zhang B."/>
            <person name="Wu H."/>
            <person name="Tang D."/>
            <person name="Shen Q."/>
            <person name="Xue P."/>
            <person name="Zou S."/>
            <person name="Wang X."/>
            <person name="Liu X."/>
            <person name="Wang F."/>
            <person name="Yang Y."/>
            <person name="An X."/>
            <person name="Dong Z."/>
            <person name="Zhang K."/>
            <person name="Zhang X."/>
            <person name="Luo M.C."/>
            <person name="Dvorak J."/>
            <person name="Tong Y."/>
            <person name="Wang J."/>
            <person name="Yang H."/>
            <person name="Li Z."/>
            <person name="Wang D."/>
            <person name="Zhang A."/>
            <person name="Wang J."/>
        </authorList>
    </citation>
    <scope>NUCLEOTIDE SEQUENCE</scope>
</reference>
<dbReference type="AlphaFoldDB" id="M8AIJ5"/>
<evidence type="ECO:0000256" key="1">
    <source>
        <dbReference type="SAM" id="MobiDB-lite"/>
    </source>
</evidence>
<protein>
    <submittedName>
        <fullName evidence="2">Uncharacterized protein</fullName>
    </submittedName>
</protein>